<name>A0A9N9F2Q9_9GLOM</name>
<evidence type="ECO:0000256" key="5">
    <source>
        <dbReference type="ARBA" id="ARBA00022833"/>
    </source>
</evidence>
<dbReference type="InterPro" id="IPR050457">
    <property type="entry name" value="ZnFinger_BTB_dom_contain"/>
</dbReference>
<evidence type="ECO:0000256" key="3">
    <source>
        <dbReference type="ARBA" id="ARBA00022737"/>
    </source>
</evidence>
<evidence type="ECO:0000313" key="12">
    <source>
        <dbReference type="EMBL" id="CAG8506374.1"/>
    </source>
</evidence>
<keyword evidence="8" id="KW-0804">Transcription</keyword>
<organism evidence="12 13">
    <name type="scientific">Paraglomus brasilianum</name>
    <dbReference type="NCBI Taxonomy" id="144538"/>
    <lineage>
        <taxon>Eukaryota</taxon>
        <taxon>Fungi</taxon>
        <taxon>Fungi incertae sedis</taxon>
        <taxon>Mucoromycota</taxon>
        <taxon>Glomeromycotina</taxon>
        <taxon>Glomeromycetes</taxon>
        <taxon>Paraglomerales</taxon>
        <taxon>Paraglomeraceae</taxon>
        <taxon>Paraglomus</taxon>
    </lineage>
</organism>
<evidence type="ECO:0000256" key="1">
    <source>
        <dbReference type="ARBA" id="ARBA00004123"/>
    </source>
</evidence>
<dbReference type="EMBL" id="CAJVPI010000239">
    <property type="protein sequence ID" value="CAG8506374.1"/>
    <property type="molecule type" value="Genomic_DNA"/>
</dbReference>
<keyword evidence="9" id="KW-0539">Nucleus</keyword>
<feature type="compositionally biased region" description="Polar residues" evidence="10">
    <location>
        <begin position="234"/>
        <end position="245"/>
    </location>
</feature>
<keyword evidence="2" id="KW-0479">Metal-binding</keyword>
<dbReference type="InterPro" id="IPR000210">
    <property type="entry name" value="BTB/POZ_dom"/>
</dbReference>
<feature type="compositionally biased region" description="Acidic residues" evidence="10">
    <location>
        <begin position="169"/>
        <end position="179"/>
    </location>
</feature>
<dbReference type="SUPFAM" id="SSF54695">
    <property type="entry name" value="POZ domain"/>
    <property type="match status" value="1"/>
</dbReference>
<evidence type="ECO:0000259" key="11">
    <source>
        <dbReference type="PROSITE" id="PS50097"/>
    </source>
</evidence>
<dbReference type="Pfam" id="PF00651">
    <property type="entry name" value="BTB"/>
    <property type="match status" value="1"/>
</dbReference>
<sequence>MSFKDFFTSLTTLFDSRSLCDVTVVAGDNHNATEFRAHSCILWARSEYFRKRLTEMRRTFQLESTKIRIESIESQVFAIILRFMYTNRLPLPPPQPHDYIDLLIASDVLQMEALASHIQDRMLISSKKWIKENFDRDDVSGNDVKDDDVNEDGMNKDDAKKDGANEAGVNEDEVDEDEVNENKVNKNEVNRDEVNEDEVNEDEVNEDEDEMNEDEVEQTRKTKEEEGDICGIDENNNIAATMQSELSEEKETNTIKSASQSKKRDSNDVDLSAEFQTPKKKRNKTMKTLFEDDIQTRTSFIVKLQLRK</sequence>
<gene>
    <name evidence="12" type="ORF">PBRASI_LOCUS2878</name>
</gene>
<dbReference type="SMART" id="SM00225">
    <property type="entry name" value="BTB"/>
    <property type="match status" value="1"/>
</dbReference>
<dbReference type="GO" id="GO:0008270">
    <property type="term" value="F:zinc ion binding"/>
    <property type="evidence" value="ECO:0007669"/>
    <property type="project" value="UniProtKB-KW"/>
</dbReference>
<dbReference type="OrthoDB" id="684045at2759"/>
<evidence type="ECO:0000256" key="10">
    <source>
        <dbReference type="SAM" id="MobiDB-lite"/>
    </source>
</evidence>
<reference evidence="12" key="1">
    <citation type="submission" date="2021-06" db="EMBL/GenBank/DDBJ databases">
        <authorList>
            <person name="Kallberg Y."/>
            <person name="Tangrot J."/>
            <person name="Rosling A."/>
        </authorList>
    </citation>
    <scope>NUCLEOTIDE SEQUENCE</scope>
    <source>
        <strain evidence="12">BR232B</strain>
    </source>
</reference>
<dbReference type="Proteomes" id="UP000789739">
    <property type="component" value="Unassembled WGS sequence"/>
</dbReference>
<protein>
    <submittedName>
        <fullName evidence="12">4833_t:CDS:1</fullName>
    </submittedName>
</protein>
<dbReference type="AlphaFoldDB" id="A0A9N9F2Q9"/>
<dbReference type="PROSITE" id="PS50097">
    <property type="entry name" value="BTB"/>
    <property type="match status" value="1"/>
</dbReference>
<dbReference type="Gene3D" id="3.30.710.10">
    <property type="entry name" value="Potassium Channel Kv1.1, Chain A"/>
    <property type="match status" value="1"/>
</dbReference>
<proteinExistence type="predicted"/>
<accession>A0A9N9F2Q9</accession>
<dbReference type="GO" id="GO:0005634">
    <property type="term" value="C:nucleus"/>
    <property type="evidence" value="ECO:0007669"/>
    <property type="project" value="UniProtKB-SubCell"/>
</dbReference>
<keyword evidence="5" id="KW-0862">Zinc</keyword>
<comment type="subcellular location">
    <subcellularLocation>
        <location evidence="1">Nucleus</location>
    </subcellularLocation>
</comment>
<keyword evidence="4" id="KW-0863">Zinc-finger</keyword>
<evidence type="ECO:0000256" key="4">
    <source>
        <dbReference type="ARBA" id="ARBA00022771"/>
    </source>
</evidence>
<dbReference type="GO" id="GO:0000978">
    <property type="term" value="F:RNA polymerase II cis-regulatory region sequence-specific DNA binding"/>
    <property type="evidence" value="ECO:0007669"/>
    <property type="project" value="TreeGrafter"/>
</dbReference>
<feature type="compositionally biased region" description="Basic and acidic residues" evidence="10">
    <location>
        <begin position="180"/>
        <end position="193"/>
    </location>
</feature>
<keyword evidence="3" id="KW-0677">Repeat</keyword>
<comment type="caution">
    <text evidence="12">The sequence shown here is derived from an EMBL/GenBank/DDBJ whole genome shotgun (WGS) entry which is preliminary data.</text>
</comment>
<evidence type="ECO:0000256" key="2">
    <source>
        <dbReference type="ARBA" id="ARBA00022723"/>
    </source>
</evidence>
<dbReference type="PANTHER" id="PTHR46105">
    <property type="entry name" value="AGAP004733-PA"/>
    <property type="match status" value="1"/>
</dbReference>
<feature type="compositionally biased region" description="Basic and acidic residues" evidence="10">
    <location>
        <begin position="153"/>
        <end position="164"/>
    </location>
</feature>
<dbReference type="GO" id="GO:0000981">
    <property type="term" value="F:DNA-binding transcription factor activity, RNA polymerase II-specific"/>
    <property type="evidence" value="ECO:0007669"/>
    <property type="project" value="TreeGrafter"/>
</dbReference>
<evidence type="ECO:0000256" key="9">
    <source>
        <dbReference type="ARBA" id="ARBA00023242"/>
    </source>
</evidence>
<keyword evidence="13" id="KW-1185">Reference proteome</keyword>
<feature type="region of interest" description="Disordered" evidence="10">
    <location>
        <begin position="136"/>
        <end position="286"/>
    </location>
</feature>
<dbReference type="PANTHER" id="PTHR46105:SF5">
    <property type="entry name" value="ZINC FINGER AND BTB DOMAIN-CONTAINING PROTEIN 44 ISOFORM X1"/>
    <property type="match status" value="1"/>
</dbReference>
<feature type="domain" description="BTB" evidence="11">
    <location>
        <begin position="20"/>
        <end position="93"/>
    </location>
</feature>
<keyword evidence="6" id="KW-0805">Transcription regulation</keyword>
<evidence type="ECO:0000256" key="7">
    <source>
        <dbReference type="ARBA" id="ARBA00023125"/>
    </source>
</evidence>
<feature type="compositionally biased region" description="Acidic residues" evidence="10">
    <location>
        <begin position="194"/>
        <end position="216"/>
    </location>
</feature>
<keyword evidence="7" id="KW-0238">DNA-binding</keyword>
<evidence type="ECO:0000256" key="8">
    <source>
        <dbReference type="ARBA" id="ARBA00023163"/>
    </source>
</evidence>
<dbReference type="InterPro" id="IPR011333">
    <property type="entry name" value="SKP1/BTB/POZ_sf"/>
</dbReference>
<evidence type="ECO:0000256" key="6">
    <source>
        <dbReference type="ARBA" id="ARBA00023015"/>
    </source>
</evidence>
<dbReference type="CDD" id="cd18186">
    <property type="entry name" value="BTB_POZ_ZBTB_KLHL-like"/>
    <property type="match status" value="1"/>
</dbReference>
<evidence type="ECO:0000313" key="13">
    <source>
        <dbReference type="Proteomes" id="UP000789739"/>
    </source>
</evidence>